<dbReference type="InterPro" id="IPR018060">
    <property type="entry name" value="HTH_AraC"/>
</dbReference>
<evidence type="ECO:0000256" key="2">
    <source>
        <dbReference type="ARBA" id="ARBA00023163"/>
    </source>
</evidence>
<evidence type="ECO:0000313" key="5">
    <source>
        <dbReference type="Proteomes" id="UP000027327"/>
    </source>
</evidence>
<sequence>MTEEYDISSTSMQVGYESLSQFSREYKRFFGVSPSVDIKNI</sequence>
<dbReference type="Pfam" id="PF00165">
    <property type="entry name" value="HTH_AraC"/>
    <property type="match status" value="1"/>
</dbReference>
<reference evidence="4 5" key="1">
    <citation type="submission" date="2014-04" db="EMBL/GenBank/DDBJ databases">
        <title>Comparative genomics and transcriptomics to identify genetic mechanisms underlying the emergence of carbapenem resistant Acinetobacter baumannii (CRAb).</title>
        <authorList>
            <person name="Harris A.D."/>
            <person name="Johnson K.J."/>
            <person name="George J."/>
            <person name="Nadendla S."/>
            <person name="Daugherty S.C."/>
            <person name="Parankush S."/>
            <person name="Sadzewicz L."/>
            <person name="Tallon L."/>
            <person name="Sengamalay N."/>
            <person name="Hazen T.H."/>
            <person name="Rasko D.A."/>
        </authorList>
    </citation>
    <scope>NUCLEOTIDE SEQUENCE [LARGE SCALE GENOMIC DNA]</scope>
    <source>
        <strain evidence="4 5">21072</strain>
    </source>
</reference>
<dbReference type="AlphaFoldDB" id="A0A062I174"/>
<proteinExistence type="predicted"/>
<organism evidence="4 5">
    <name type="scientific">Acinetobacter baumannii 21072</name>
    <dbReference type="NCBI Taxonomy" id="1310697"/>
    <lineage>
        <taxon>Bacteria</taxon>
        <taxon>Pseudomonadati</taxon>
        <taxon>Pseudomonadota</taxon>
        <taxon>Gammaproteobacteria</taxon>
        <taxon>Moraxellales</taxon>
        <taxon>Moraxellaceae</taxon>
        <taxon>Acinetobacter</taxon>
        <taxon>Acinetobacter calcoaceticus/baumannii complex</taxon>
    </lineage>
</organism>
<evidence type="ECO:0000313" key="4">
    <source>
        <dbReference type="EMBL" id="KCY13545.1"/>
    </source>
</evidence>
<dbReference type="GO" id="GO:0043565">
    <property type="term" value="F:sequence-specific DNA binding"/>
    <property type="evidence" value="ECO:0007669"/>
    <property type="project" value="InterPro"/>
</dbReference>
<feature type="domain" description="HTH araC/xylS-type" evidence="3">
    <location>
        <begin position="1"/>
        <end position="40"/>
    </location>
</feature>
<dbReference type="GO" id="GO:0003700">
    <property type="term" value="F:DNA-binding transcription factor activity"/>
    <property type="evidence" value="ECO:0007669"/>
    <property type="project" value="InterPro"/>
</dbReference>
<dbReference type="Gene3D" id="1.10.10.60">
    <property type="entry name" value="Homeodomain-like"/>
    <property type="match status" value="1"/>
</dbReference>
<evidence type="ECO:0000256" key="1">
    <source>
        <dbReference type="ARBA" id="ARBA00023015"/>
    </source>
</evidence>
<name>A0A062I174_ACIBA</name>
<gene>
    <name evidence="4" type="ORF">J596_3883</name>
</gene>
<dbReference type="PROSITE" id="PS01124">
    <property type="entry name" value="HTH_ARAC_FAMILY_2"/>
    <property type="match status" value="1"/>
</dbReference>
<evidence type="ECO:0000259" key="3">
    <source>
        <dbReference type="PROSITE" id="PS01124"/>
    </source>
</evidence>
<dbReference type="SUPFAM" id="SSF46689">
    <property type="entry name" value="Homeodomain-like"/>
    <property type="match status" value="1"/>
</dbReference>
<comment type="caution">
    <text evidence="4">The sequence shown here is derived from an EMBL/GenBank/DDBJ whole genome shotgun (WGS) entry which is preliminary data.</text>
</comment>
<keyword evidence="1" id="KW-0805">Transcription regulation</keyword>
<accession>A0A062I174</accession>
<keyword evidence="2" id="KW-0804">Transcription</keyword>
<dbReference type="PATRIC" id="fig|1310697.3.peg.3675"/>
<dbReference type="PANTHER" id="PTHR43436">
    <property type="entry name" value="ARAC-FAMILY TRANSCRIPTIONAL REGULATOR"/>
    <property type="match status" value="1"/>
</dbReference>
<dbReference type="EMBL" id="JMOD01000125">
    <property type="protein sequence ID" value="KCY13545.1"/>
    <property type="molecule type" value="Genomic_DNA"/>
</dbReference>
<dbReference type="Proteomes" id="UP000027327">
    <property type="component" value="Unassembled WGS sequence"/>
</dbReference>
<dbReference type="PANTHER" id="PTHR43436:SF1">
    <property type="entry name" value="TRANSCRIPTIONAL REGULATORY PROTEIN"/>
    <property type="match status" value="1"/>
</dbReference>
<protein>
    <submittedName>
        <fullName evidence="4">Bacterial regulatory helix-turn-helix s, AraC family protein</fullName>
    </submittedName>
</protein>
<dbReference type="InterPro" id="IPR009057">
    <property type="entry name" value="Homeodomain-like_sf"/>
</dbReference>